<evidence type="ECO:0000313" key="4">
    <source>
        <dbReference type="Proteomes" id="UP000049127"/>
    </source>
</evidence>
<dbReference type="InterPro" id="IPR014875">
    <property type="entry name" value="Mor_transcription_activator"/>
</dbReference>
<dbReference type="OrthoDB" id="1957300at2"/>
<evidence type="ECO:0000259" key="1">
    <source>
        <dbReference type="Pfam" id="PF08765"/>
    </source>
</evidence>
<feature type="domain" description="Mor transcription activator" evidence="1">
    <location>
        <begin position="15"/>
        <end position="86"/>
    </location>
</feature>
<dbReference type="eggNOG" id="COG5566">
    <property type="taxonomic scope" value="Bacteria"/>
</dbReference>
<dbReference type="InterPro" id="IPR009057">
    <property type="entry name" value="Homeodomain-like_sf"/>
</dbReference>
<dbReference type="SUPFAM" id="SSF46689">
    <property type="entry name" value="Homeodomain-like"/>
    <property type="match status" value="1"/>
</dbReference>
<sequence length="88" mass="10212">MLEKLKIEDLPDSYKDVAEEIGIDSFKKLVKLLGGNSLYIPKEVSLTRPIRDRIIKEDFNGDYKILSRRYNISQSQIRNILDKQTKGV</sequence>
<dbReference type="InterPro" id="IPR052411">
    <property type="entry name" value="c-mor_Regulatory_Protein"/>
</dbReference>
<dbReference type="Proteomes" id="UP000049685">
    <property type="component" value="Unassembled WGS sequence"/>
</dbReference>
<protein>
    <submittedName>
        <fullName evidence="3">Transcriptional regulator</fullName>
    </submittedName>
</protein>
<dbReference type="Pfam" id="PF08765">
    <property type="entry name" value="Mor"/>
    <property type="match status" value="1"/>
</dbReference>
<dbReference type="Proteomes" id="UP000049127">
    <property type="component" value="Unassembled WGS sequence"/>
</dbReference>
<dbReference type="EMBL" id="CEKZ01000003">
    <property type="protein sequence ID" value="CEQ02920.1"/>
    <property type="molecule type" value="Genomic_DNA"/>
</dbReference>
<dbReference type="KEGG" id="psor:RSJ16_05930"/>
<dbReference type="PATRIC" id="fig|1505.7.peg.942"/>
<evidence type="ECO:0000313" key="5">
    <source>
        <dbReference type="Proteomes" id="UP000049685"/>
    </source>
</evidence>
<accession>A0A0A8WBF9</accession>
<evidence type="ECO:0000313" key="3">
    <source>
        <dbReference type="EMBL" id="CEQ02920.1"/>
    </source>
</evidence>
<dbReference type="Gene3D" id="1.10.10.60">
    <property type="entry name" value="Homeodomain-like"/>
    <property type="match status" value="1"/>
</dbReference>
<evidence type="ECO:0000313" key="2">
    <source>
        <dbReference type="EMBL" id="CEO32659.1"/>
    </source>
</evidence>
<gene>
    <name evidence="3" type="ORF">R28058_06531</name>
    <name evidence="2" type="ORF">UMC4404_06391</name>
</gene>
<dbReference type="PANTHER" id="PTHR37812:SF1">
    <property type="entry name" value="MU-LIKE PROPHAGE FLUMU PROTEIN C"/>
    <property type="match status" value="1"/>
</dbReference>
<dbReference type="RefSeq" id="WP_021128552.1">
    <property type="nucleotide sequence ID" value="NZ_BDJI01000002.1"/>
</dbReference>
<reference evidence="2" key="2">
    <citation type="submission" date="2015-01" db="EMBL/GenBank/DDBJ databases">
        <authorList>
            <person name="Aslett M.A."/>
            <person name="De Silva N."/>
        </authorList>
    </citation>
    <scope>NUCLEOTIDE SEQUENCE</scope>
    <source>
        <strain evidence="2">UMC4404</strain>
    </source>
</reference>
<proteinExistence type="predicted"/>
<dbReference type="AlphaFoldDB" id="A0A0A8WBF9"/>
<dbReference type="PANTHER" id="PTHR37812">
    <property type="entry name" value="MU-LIKE PROPHAGE FLUMU PROTEIN C"/>
    <property type="match status" value="1"/>
</dbReference>
<name>A0A0A8WBF9_PARSO</name>
<organism evidence="3 4">
    <name type="scientific">Paraclostridium sordellii</name>
    <name type="common">Clostridium sordellii</name>
    <dbReference type="NCBI Taxonomy" id="1505"/>
    <lineage>
        <taxon>Bacteria</taxon>
        <taxon>Bacillati</taxon>
        <taxon>Bacillota</taxon>
        <taxon>Clostridia</taxon>
        <taxon>Peptostreptococcales</taxon>
        <taxon>Peptostreptococcaceae</taxon>
        <taxon>Paraclostridium</taxon>
    </lineage>
</organism>
<dbReference type="EMBL" id="CDNY01000003">
    <property type="protein sequence ID" value="CEO32659.1"/>
    <property type="molecule type" value="Genomic_DNA"/>
</dbReference>
<reference evidence="4 5" key="1">
    <citation type="submission" date="2015-01" db="EMBL/GenBank/DDBJ databases">
        <authorList>
            <person name="Aslett A.Martin."/>
            <person name="De Silva Nishadi"/>
        </authorList>
    </citation>
    <scope>NUCLEOTIDE SEQUENCE [LARGE SCALE GENOMIC DNA]</scope>
    <source>
        <strain evidence="3 4">R28058</strain>
        <strain evidence="5">UMC4404</strain>
    </source>
</reference>